<sequence length="150" mass="15783">MEAVVVPAPGAWVHDEEKEVEKVVEGVEEEDMGILGGWSSGDRWRIGGGLWGFVGKAVQRYRRRLRRILGRLACFGICGGGRGGAPDRGGLVASLASSACSIIMVGSPTSILAAAIAARGRLSSLSKTGREPGVLFQKILLNLVRPTVDG</sequence>
<dbReference type="AlphaFoldDB" id="C6H3Q6"/>
<dbReference type="Proteomes" id="UP000002624">
    <property type="component" value="Unassembled WGS sequence"/>
</dbReference>
<dbReference type="HOGENOM" id="CLU_1739991_0_0_1"/>
<keyword evidence="1" id="KW-0472">Membrane</keyword>
<name>C6H3Q6_AJECH</name>
<gene>
    <name evidence="2" type="ORF">HCDG_00067</name>
</gene>
<evidence type="ECO:0000256" key="1">
    <source>
        <dbReference type="SAM" id="Phobius"/>
    </source>
</evidence>
<accession>C6H3Q6</accession>
<dbReference type="EMBL" id="GG692419">
    <property type="protein sequence ID" value="EER44488.1"/>
    <property type="molecule type" value="Genomic_DNA"/>
</dbReference>
<keyword evidence="1" id="KW-0812">Transmembrane</keyword>
<proteinExistence type="predicted"/>
<feature type="transmembrane region" description="Helical" evidence="1">
    <location>
        <begin position="68"/>
        <end position="85"/>
    </location>
</feature>
<evidence type="ECO:0000313" key="2">
    <source>
        <dbReference type="EMBL" id="EER44488.1"/>
    </source>
</evidence>
<protein>
    <submittedName>
        <fullName evidence="2">Uncharacterized protein</fullName>
    </submittedName>
</protein>
<keyword evidence="1" id="KW-1133">Transmembrane helix</keyword>
<reference evidence="3" key="1">
    <citation type="submission" date="2009-05" db="EMBL/GenBank/DDBJ databases">
        <title>The genome sequence of Ajellomyces capsulatus strain H143.</title>
        <authorList>
            <person name="Champion M."/>
            <person name="Cuomo C.A."/>
            <person name="Ma L.-J."/>
            <person name="Henn M.R."/>
            <person name="Sil A."/>
            <person name="Goldman B."/>
            <person name="Young S.K."/>
            <person name="Kodira C.D."/>
            <person name="Zeng Q."/>
            <person name="Koehrsen M."/>
            <person name="Alvarado L."/>
            <person name="Berlin A.M."/>
            <person name="Borenstein D."/>
            <person name="Chen Z."/>
            <person name="Engels R."/>
            <person name="Freedman E."/>
            <person name="Gellesch M."/>
            <person name="Goldberg J."/>
            <person name="Griggs A."/>
            <person name="Gujja S."/>
            <person name="Heiman D.I."/>
            <person name="Hepburn T.A."/>
            <person name="Howarth C."/>
            <person name="Jen D."/>
            <person name="Larson L."/>
            <person name="Lewis B."/>
            <person name="Mehta T."/>
            <person name="Park D."/>
            <person name="Pearson M."/>
            <person name="Roberts A."/>
            <person name="Saif S."/>
            <person name="Shea T.D."/>
            <person name="Shenoy N."/>
            <person name="Sisk P."/>
            <person name="Stolte C."/>
            <person name="Sykes S."/>
            <person name="Walk T."/>
            <person name="White J."/>
            <person name="Yandava C."/>
            <person name="Klein B."/>
            <person name="McEwen J.G."/>
            <person name="Puccia R."/>
            <person name="Goldman G.H."/>
            <person name="Felipe M.S."/>
            <person name="Nino-Vega G."/>
            <person name="San-Blas G."/>
            <person name="Taylor J.W."/>
            <person name="Mendoza L."/>
            <person name="Galagan J.E."/>
            <person name="Nusbaum C."/>
            <person name="Birren B.W."/>
        </authorList>
    </citation>
    <scope>NUCLEOTIDE SEQUENCE [LARGE SCALE GENOMIC DNA]</scope>
    <source>
        <strain evidence="3">H143</strain>
    </source>
</reference>
<organism evidence="2 3">
    <name type="scientific">Ajellomyces capsulatus (strain H143)</name>
    <name type="common">Darling's disease fungus</name>
    <name type="synonym">Histoplasma capsulatum</name>
    <dbReference type="NCBI Taxonomy" id="544712"/>
    <lineage>
        <taxon>Eukaryota</taxon>
        <taxon>Fungi</taxon>
        <taxon>Dikarya</taxon>
        <taxon>Ascomycota</taxon>
        <taxon>Pezizomycotina</taxon>
        <taxon>Eurotiomycetes</taxon>
        <taxon>Eurotiomycetidae</taxon>
        <taxon>Onygenales</taxon>
        <taxon>Ajellomycetaceae</taxon>
        <taxon>Histoplasma</taxon>
    </lineage>
</organism>
<dbReference type="VEuPathDB" id="FungiDB:HCDG_00067"/>
<feature type="transmembrane region" description="Helical" evidence="1">
    <location>
        <begin position="91"/>
        <end position="118"/>
    </location>
</feature>
<evidence type="ECO:0000313" key="3">
    <source>
        <dbReference type="Proteomes" id="UP000002624"/>
    </source>
</evidence>